<sequence length="153" mass="16667">MLHAPIEFPFPGSVVLSKGLRWTIRQLFDNGATALIVREGAGAQGRRREAVADLVDANLVDRDGINAVKGIGRDTKRLALHVARHLRDSNEVVLRDLGHHLAAAHAAGNVPRIRDNYHLVEIMRGLGWHKAGWAGTGPTLSPIYRRTAKAVPA</sequence>
<dbReference type="AlphaFoldDB" id="A0A2W5L184"/>
<proteinExistence type="predicted"/>
<dbReference type="EMBL" id="QFPJ01000033">
    <property type="protein sequence ID" value="PZQ21268.1"/>
    <property type="molecule type" value="Genomic_DNA"/>
</dbReference>
<organism evidence="1 2">
    <name type="scientific">Sphingopyxis macrogoltabida</name>
    <name type="common">Sphingomonas macrogoltabidus</name>
    <dbReference type="NCBI Taxonomy" id="33050"/>
    <lineage>
        <taxon>Bacteria</taxon>
        <taxon>Pseudomonadati</taxon>
        <taxon>Pseudomonadota</taxon>
        <taxon>Alphaproteobacteria</taxon>
        <taxon>Sphingomonadales</taxon>
        <taxon>Sphingomonadaceae</taxon>
        <taxon>Sphingopyxis</taxon>
    </lineage>
</organism>
<evidence type="ECO:0000313" key="2">
    <source>
        <dbReference type="Proteomes" id="UP000248597"/>
    </source>
</evidence>
<dbReference type="Proteomes" id="UP000248597">
    <property type="component" value="Unassembled WGS sequence"/>
</dbReference>
<accession>A0A2W5L184</accession>
<comment type="caution">
    <text evidence="1">The sequence shown here is derived from an EMBL/GenBank/DDBJ whole genome shotgun (WGS) entry which is preliminary data.</text>
</comment>
<protein>
    <submittedName>
        <fullName evidence="1">Uncharacterized protein</fullName>
    </submittedName>
</protein>
<evidence type="ECO:0000313" key="1">
    <source>
        <dbReference type="EMBL" id="PZQ21268.1"/>
    </source>
</evidence>
<reference evidence="1 2" key="1">
    <citation type="submission" date="2017-08" db="EMBL/GenBank/DDBJ databases">
        <title>Infants hospitalized years apart are colonized by the same room-sourced microbial strains.</title>
        <authorList>
            <person name="Brooks B."/>
            <person name="Olm M.R."/>
            <person name="Firek B.A."/>
            <person name="Baker R."/>
            <person name="Thomas B.C."/>
            <person name="Morowitz M.J."/>
            <person name="Banfield J.F."/>
        </authorList>
    </citation>
    <scope>NUCLEOTIDE SEQUENCE [LARGE SCALE GENOMIC DNA]</scope>
    <source>
        <strain evidence="1">S2_005_003_R2_47</strain>
    </source>
</reference>
<gene>
    <name evidence="1" type="ORF">DI569_12635</name>
</gene>
<name>A0A2W5L184_SPHMC</name>